<sequence>MINIRKEAEMKKRVKRFKLTTKVDISEIGDRVLLLNLYITQAGILLLGGLFFWFQPRSLSSLFTLEPGLSIAGYGLYLALFAVCLDIVISNYVPAEYTDDGGINNKLFARRPLWHIALICLIVSFSEELLFRGGIQYYLGAYWTALLFTVIHVRYLRHWIPTGLVFLISYGLGLVYEQTGSLWTPILAHFVIDFIMGCLLRYSKEE</sequence>
<dbReference type="GO" id="GO:0004175">
    <property type="term" value="F:endopeptidase activity"/>
    <property type="evidence" value="ECO:0007669"/>
    <property type="project" value="UniProtKB-ARBA"/>
</dbReference>
<dbReference type="InterPro" id="IPR003675">
    <property type="entry name" value="Rce1/LyrA-like_dom"/>
</dbReference>
<protein>
    <submittedName>
        <fullName evidence="2">CAAX amino terminal protease self-immunity</fullName>
    </submittedName>
</protein>
<evidence type="ECO:0000313" key="4">
    <source>
        <dbReference type="Proteomes" id="UP000239833"/>
    </source>
</evidence>
<evidence type="ECO:0000313" key="3">
    <source>
        <dbReference type="EMBL" id="QHZ50820.1"/>
    </source>
</evidence>
<evidence type="ECO:0000259" key="1">
    <source>
        <dbReference type="Pfam" id="PF02517"/>
    </source>
</evidence>
<keyword evidence="2" id="KW-0378">Hydrolase</keyword>
<dbReference type="STRING" id="147375.BXP28_21500"/>
<dbReference type="GO" id="GO:0080120">
    <property type="term" value="P:CAAX-box protein maturation"/>
    <property type="evidence" value="ECO:0007669"/>
    <property type="project" value="UniProtKB-ARBA"/>
</dbReference>
<dbReference type="GeneID" id="64218340"/>
<organism evidence="2 4">
    <name type="scientific">Paenibacillus larvae subsp. larvae</name>
    <dbReference type="NCBI Taxonomy" id="147375"/>
    <lineage>
        <taxon>Bacteria</taxon>
        <taxon>Bacillati</taxon>
        <taxon>Bacillota</taxon>
        <taxon>Bacilli</taxon>
        <taxon>Bacillales</taxon>
        <taxon>Paenibacillaceae</taxon>
        <taxon>Paenibacillus</taxon>
    </lineage>
</organism>
<dbReference type="GO" id="GO:0006508">
    <property type="term" value="P:proteolysis"/>
    <property type="evidence" value="ECO:0007669"/>
    <property type="project" value="UniProtKB-KW"/>
</dbReference>
<dbReference type="Proteomes" id="UP000239833">
    <property type="component" value="Chromosome"/>
</dbReference>
<evidence type="ECO:0000313" key="5">
    <source>
        <dbReference type="Proteomes" id="UP000464330"/>
    </source>
</evidence>
<dbReference type="Pfam" id="PF02517">
    <property type="entry name" value="Rce1-like"/>
    <property type="match status" value="1"/>
</dbReference>
<accession>A0A8B6WY16</accession>
<dbReference type="Proteomes" id="UP000464330">
    <property type="component" value="Chromosome"/>
</dbReference>
<reference evidence="4" key="1">
    <citation type="submission" date="2017-02" db="EMBL/GenBank/DDBJ databases">
        <title>Delineation of Paenibacillus larvae strains originating from foulbrood outbreaks.</title>
        <authorList>
            <person name="Beims H."/>
            <person name="Bunk B."/>
            <person name="Sproeer C."/>
            <person name="Mohr K.I."/>
            <person name="Pradella S."/>
            <person name="Guenther G."/>
            <person name="Rohde M."/>
            <person name="von der Ohe W."/>
            <person name="Steinert M."/>
        </authorList>
    </citation>
    <scope>NUCLEOTIDE SEQUENCE [LARGE SCALE GENOMIC DNA]</scope>
    <source>
        <strain evidence="4">Eric_III</strain>
    </source>
</reference>
<dbReference type="RefSeq" id="WP_023482623.1">
    <property type="nucleotide sequence ID" value="NZ_CP019651.1"/>
</dbReference>
<dbReference type="AlphaFoldDB" id="A0A2L1TYJ1"/>
<dbReference type="EMBL" id="CP019717">
    <property type="protein sequence ID" value="QHZ50820.1"/>
    <property type="molecule type" value="Genomic_DNA"/>
</dbReference>
<accession>A0A2L1TYJ1</accession>
<proteinExistence type="predicted"/>
<evidence type="ECO:0000313" key="2">
    <source>
        <dbReference type="EMBL" id="AVF25746.1"/>
    </source>
</evidence>
<name>A0A2L1TYJ1_9BACL</name>
<gene>
    <name evidence="2" type="ORF">ERICIII_01560</name>
    <name evidence="3" type="ORF">ERICV_01664</name>
</gene>
<reference evidence="2 5" key="2">
    <citation type="journal article" date="2020" name="Int. J. Med. Microbiol.">
        <title>Discovery of Paenibacillus larvae ERIC V: Phenotypic and genomic comparison to genotypes ERIC I-IV reveal different inventories of virulence factors which correlate with epidemiological prevalences of American Foulbrood.</title>
        <authorList>
            <person name="Beims H."/>
            <person name="Bunk B."/>
            <person name="Erler S."/>
            <person name="Mohr K.I."/>
            <person name="Sproer C."/>
            <person name="Pradella S."/>
            <person name="Gunther G."/>
            <person name="Rohde M."/>
            <person name="von der Ohe W."/>
            <person name="Steinert M."/>
        </authorList>
    </citation>
    <scope>NUCLEOTIDE SEQUENCE</scope>
    <source>
        <strain evidence="2">Eric_III</strain>
        <strain evidence="3">Eric_V</strain>
    </source>
</reference>
<accession>A0A6C0QQG6</accession>
<feature type="domain" description="CAAX prenyl protease 2/Lysostaphin resistance protein A-like" evidence="1">
    <location>
        <begin position="112"/>
        <end position="195"/>
    </location>
</feature>
<keyword evidence="2" id="KW-0645">Protease</keyword>
<dbReference type="EMBL" id="CP019655">
    <property type="protein sequence ID" value="AVF25746.1"/>
    <property type="molecule type" value="Genomic_DNA"/>
</dbReference>